<evidence type="ECO:0000259" key="3">
    <source>
        <dbReference type="Pfam" id="PF23771"/>
    </source>
</evidence>
<dbReference type="InterPro" id="IPR055592">
    <property type="entry name" value="DUF7168"/>
</dbReference>
<dbReference type="Pfam" id="PF10979">
    <property type="entry name" value="DUF2786"/>
    <property type="match status" value="1"/>
</dbReference>
<evidence type="ECO:0000313" key="5">
    <source>
        <dbReference type="Proteomes" id="UP001595847"/>
    </source>
</evidence>
<name>A0ABV8FWP4_9ACTN</name>
<dbReference type="Pfam" id="PF23771">
    <property type="entry name" value="DUF7168"/>
    <property type="match status" value="1"/>
</dbReference>
<feature type="compositionally biased region" description="Basic residues" evidence="1">
    <location>
        <begin position="7"/>
        <end position="17"/>
    </location>
</feature>
<dbReference type="Proteomes" id="UP001595847">
    <property type="component" value="Unassembled WGS sequence"/>
</dbReference>
<feature type="region of interest" description="Disordered" evidence="1">
    <location>
        <begin position="416"/>
        <end position="439"/>
    </location>
</feature>
<reference evidence="5" key="1">
    <citation type="journal article" date="2019" name="Int. J. Syst. Evol. Microbiol.">
        <title>The Global Catalogue of Microorganisms (GCM) 10K type strain sequencing project: providing services to taxonomists for standard genome sequencing and annotation.</title>
        <authorList>
            <consortium name="The Broad Institute Genomics Platform"/>
            <consortium name="The Broad Institute Genome Sequencing Center for Infectious Disease"/>
            <person name="Wu L."/>
            <person name="Ma J."/>
        </authorList>
    </citation>
    <scope>NUCLEOTIDE SEQUENCE [LARGE SCALE GENOMIC DNA]</scope>
    <source>
        <strain evidence="5">TBRC 1826</strain>
    </source>
</reference>
<feature type="domain" description="DUF7168" evidence="3">
    <location>
        <begin position="288"/>
        <end position="386"/>
    </location>
</feature>
<evidence type="ECO:0000313" key="4">
    <source>
        <dbReference type="EMBL" id="MFC3999523.1"/>
    </source>
</evidence>
<organism evidence="4 5">
    <name type="scientific">Nocardiopsis sediminis</name>
    <dbReference type="NCBI Taxonomy" id="1778267"/>
    <lineage>
        <taxon>Bacteria</taxon>
        <taxon>Bacillati</taxon>
        <taxon>Actinomycetota</taxon>
        <taxon>Actinomycetes</taxon>
        <taxon>Streptosporangiales</taxon>
        <taxon>Nocardiopsidaceae</taxon>
        <taxon>Nocardiopsis</taxon>
    </lineage>
</organism>
<comment type="caution">
    <text evidence="4">The sequence shown here is derived from an EMBL/GenBank/DDBJ whole genome shotgun (WGS) entry which is preliminary data.</text>
</comment>
<proteinExistence type="predicted"/>
<feature type="domain" description="DUF2786" evidence="2">
    <location>
        <begin position="219"/>
        <end position="258"/>
    </location>
</feature>
<accession>A0ABV8FWP4</accession>
<feature type="compositionally biased region" description="Basic and acidic residues" evidence="1">
    <location>
        <begin position="430"/>
        <end position="439"/>
    </location>
</feature>
<dbReference type="RefSeq" id="WP_378537993.1">
    <property type="nucleotide sequence ID" value="NZ_JBHSBH010000015.1"/>
</dbReference>
<dbReference type="EMBL" id="JBHSBH010000015">
    <property type="protein sequence ID" value="MFC3999523.1"/>
    <property type="molecule type" value="Genomic_DNA"/>
</dbReference>
<gene>
    <name evidence="4" type="ORF">ACFOVU_26660</name>
</gene>
<evidence type="ECO:0000259" key="2">
    <source>
        <dbReference type="Pfam" id="PF10979"/>
    </source>
</evidence>
<feature type="region of interest" description="Disordered" evidence="1">
    <location>
        <begin position="1"/>
        <end position="51"/>
    </location>
</feature>
<sequence length="439" mass="46721">MGGADRGRRRAGQRKGAGRGGGSAAPGAKTGPAADAVPPSPDDLIGAALDAHGRGDHGEVQWCLDQLTARPDEASCDAADRALVARLIGATSSAWHKGWQPAELVRHVRRSAGDTQAGVATDMIAAELRRYDPRTIDASWDGQLASIGARQWWDGDDAYVRAWTRRAGALRAEWIEAAVETLHVLSRLPAITQLRPPPGRARRIAAPQAARGAAPVDRRMLDKVRALLGKAESTGFPAEADALTARAQELMARHRIDEALLAAAEAGDNGGPVGRRIPVDDPYPDAKAVLLDTVAEANGCRAVWDQDLGWCTVVGFPGELDAVELMFTSLLVQAAGTMAGGRRKAFRHSFLHAFAQRIGERLRAAAGAEERRAAEEQAGGDLLPVLAARDREVEDATESLFPQTVRGRIRGVHDHEGWESGRAAADDTALDARGRLGRG</sequence>
<evidence type="ECO:0000256" key="1">
    <source>
        <dbReference type="SAM" id="MobiDB-lite"/>
    </source>
</evidence>
<feature type="compositionally biased region" description="Low complexity" evidence="1">
    <location>
        <begin position="25"/>
        <end position="37"/>
    </location>
</feature>
<keyword evidence="5" id="KW-1185">Reference proteome</keyword>
<dbReference type="InterPro" id="IPR024498">
    <property type="entry name" value="DUF2786"/>
</dbReference>
<protein>
    <submittedName>
        <fullName evidence="4">DUF2786 domain-containing protein</fullName>
    </submittedName>
</protein>